<organism evidence="5 6">
    <name type="scientific">Rubripirellula reticaptiva</name>
    <dbReference type="NCBI Taxonomy" id="2528013"/>
    <lineage>
        <taxon>Bacteria</taxon>
        <taxon>Pseudomonadati</taxon>
        <taxon>Planctomycetota</taxon>
        <taxon>Planctomycetia</taxon>
        <taxon>Pirellulales</taxon>
        <taxon>Pirellulaceae</taxon>
        <taxon>Rubripirellula</taxon>
    </lineage>
</organism>
<comment type="similarity">
    <text evidence="1">Belongs to the carbohydrate kinase PfkB family.</text>
</comment>
<evidence type="ECO:0000313" key="6">
    <source>
        <dbReference type="Proteomes" id="UP000317977"/>
    </source>
</evidence>
<evidence type="ECO:0000256" key="1">
    <source>
        <dbReference type="ARBA" id="ARBA00010688"/>
    </source>
</evidence>
<name>A0A5C6F6B1_9BACT</name>
<dbReference type="Proteomes" id="UP000317977">
    <property type="component" value="Unassembled WGS sequence"/>
</dbReference>
<dbReference type="AlphaFoldDB" id="A0A5C6F6B1"/>
<dbReference type="EC" id="2.7.1.92" evidence="5"/>
<keyword evidence="3 5" id="KW-0418">Kinase</keyword>
<dbReference type="EMBL" id="SJPX01000002">
    <property type="protein sequence ID" value="TWU55606.1"/>
    <property type="molecule type" value="Genomic_DNA"/>
</dbReference>
<gene>
    <name evidence="5" type="primary">iolC_2</name>
    <name evidence="5" type="ORF">Poly59_19060</name>
</gene>
<dbReference type="Pfam" id="PF00294">
    <property type="entry name" value="PfkB"/>
    <property type="match status" value="1"/>
</dbReference>
<evidence type="ECO:0000256" key="3">
    <source>
        <dbReference type="ARBA" id="ARBA00022777"/>
    </source>
</evidence>
<dbReference type="InterPro" id="IPR011611">
    <property type="entry name" value="PfkB_dom"/>
</dbReference>
<feature type="domain" description="Carbohydrate kinase PfkB" evidence="4">
    <location>
        <begin position="21"/>
        <end position="287"/>
    </location>
</feature>
<dbReference type="PANTHER" id="PTHR43085:SF57">
    <property type="entry name" value="CARBOHYDRATE KINASE PFKB DOMAIN-CONTAINING PROTEIN"/>
    <property type="match status" value="1"/>
</dbReference>
<keyword evidence="6" id="KW-1185">Reference proteome</keyword>
<evidence type="ECO:0000256" key="2">
    <source>
        <dbReference type="ARBA" id="ARBA00022679"/>
    </source>
</evidence>
<dbReference type="GO" id="GO:0047590">
    <property type="term" value="F:5-dehydro-2-deoxygluconokinase activity"/>
    <property type="evidence" value="ECO:0007669"/>
    <property type="project" value="UniProtKB-EC"/>
</dbReference>
<accession>A0A5C6F6B1</accession>
<keyword evidence="2 5" id="KW-0808">Transferase</keyword>
<dbReference type="PANTHER" id="PTHR43085">
    <property type="entry name" value="HEXOKINASE FAMILY MEMBER"/>
    <property type="match status" value="1"/>
</dbReference>
<dbReference type="InterPro" id="IPR050306">
    <property type="entry name" value="PfkB_Carbo_kinase"/>
</dbReference>
<proteinExistence type="inferred from homology"/>
<dbReference type="CDD" id="cd01167">
    <property type="entry name" value="bac_FRK"/>
    <property type="match status" value="1"/>
</dbReference>
<dbReference type="SUPFAM" id="SSF53613">
    <property type="entry name" value="Ribokinase-like"/>
    <property type="match status" value="1"/>
</dbReference>
<reference evidence="5 6" key="1">
    <citation type="submission" date="2019-02" db="EMBL/GenBank/DDBJ databases">
        <title>Deep-cultivation of Planctomycetes and their phenomic and genomic characterization uncovers novel biology.</title>
        <authorList>
            <person name="Wiegand S."/>
            <person name="Jogler M."/>
            <person name="Boedeker C."/>
            <person name="Pinto D."/>
            <person name="Vollmers J."/>
            <person name="Rivas-Marin E."/>
            <person name="Kohn T."/>
            <person name="Peeters S.H."/>
            <person name="Heuer A."/>
            <person name="Rast P."/>
            <person name="Oberbeckmann S."/>
            <person name="Bunk B."/>
            <person name="Jeske O."/>
            <person name="Meyerdierks A."/>
            <person name="Storesund J.E."/>
            <person name="Kallscheuer N."/>
            <person name="Luecker S."/>
            <person name="Lage O.M."/>
            <person name="Pohl T."/>
            <person name="Merkel B.J."/>
            <person name="Hornburger P."/>
            <person name="Mueller R.-W."/>
            <person name="Bruemmer F."/>
            <person name="Labrenz M."/>
            <person name="Spormann A.M."/>
            <person name="Op Den Camp H."/>
            <person name="Overmann J."/>
            <person name="Amann R."/>
            <person name="Jetten M.S.M."/>
            <person name="Mascher T."/>
            <person name="Medema M.H."/>
            <person name="Devos D.P."/>
            <person name="Kaster A.-K."/>
            <person name="Ovreas L."/>
            <person name="Rohde M."/>
            <person name="Galperin M.Y."/>
            <person name="Jogler C."/>
        </authorList>
    </citation>
    <scope>NUCLEOTIDE SEQUENCE [LARGE SCALE GENOMIC DNA]</scope>
    <source>
        <strain evidence="5 6">Poly59</strain>
    </source>
</reference>
<dbReference type="OrthoDB" id="9813569at2"/>
<dbReference type="RefSeq" id="WP_146533767.1">
    <property type="nucleotide sequence ID" value="NZ_SJPX01000002.1"/>
</dbReference>
<evidence type="ECO:0000259" key="4">
    <source>
        <dbReference type="Pfam" id="PF00294"/>
    </source>
</evidence>
<sequence length="291" mass="31354">MNQPKIISLGEVLWDIFPDVERFGGAPANFASHAALAGGKVFMVSAVGDDARGRQAAMILGRYGVDTSLVQTIPGISTGAVGVELDKNGKPTYQIHENSAWDQIRWSDQLELASRNSDAVYFGTLGQRSELSRTTIRRCTETARSAGVPRILDINLRVPFFDDELIRDSIELASILKLSDEEISFVAAACGLSKVDDEQEILSQLLYQNSLDLVVVTRGADGATLVSKDETIQQSGFPTEVRDTVGAGDSFTATFVYGLLRGESHETSLRIACKKAAEVCGLPGAVPDLDN</sequence>
<dbReference type="InterPro" id="IPR029056">
    <property type="entry name" value="Ribokinase-like"/>
</dbReference>
<protein>
    <submittedName>
        <fullName evidence="5">5-dehydro-2-deoxygluconokinase</fullName>
        <ecNumber evidence="5">2.7.1.92</ecNumber>
    </submittedName>
</protein>
<evidence type="ECO:0000313" key="5">
    <source>
        <dbReference type="EMBL" id="TWU55606.1"/>
    </source>
</evidence>
<comment type="caution">
    <text evidence="5">The sequence shown here is derived from an EMBL/GenBank/DDBJ whole genome shotgun (WGS) entry which is preliminary data.</text>
</comment>
<dbReference type="Gene3D" id="3.40.1190.20">
    <property type="match status" value="1"/>
</dbReference>